<evidence type="ECO:0000256" key="1">
    <source>
        <dbReference type="ARBA" id="ARBA00008909"/>
    </source>
</evidence>
<dbReference type="GO" id="GO:0006260">
    <property type="term" value="P:DNA replication"/>
    <property type="evidence" value="ECO:0007669"/>
    <property type="project" value="UniProtKB-KW"/>
</dbReference>
<name>O69764_9ACTN</name>
<comment type="similarity">
    <text evidence="1">Belongs to the Gram-positive plasmids replication protein type 1 family.</text>
</comment>
<reference evidence="3" key="2">
    <citation type="journal article" date="2005" name="Appl. Environ. Microbiol.">
        <title>Heterologous production of antimicrobial peptides in Propionibacterium freudenreichii.</title>
        <authorList>
            <person name="Brede D.A."/>
            <person name="Faye T."/>
            <person name="Stierli M.P."/>
            <person name="Dasen G."/>
            <person name="Theiler A."/>
            <person name="Nes I.F."/>
            <person name="Meile L."/>
            <person name="Holo H."/>
        </authorList>
    </citation>
    <scope>NUCLEOTIDE SEQUENCE [LARGE SCALE GENOMIC DNA]</scope>
    <source>
        <strain evidence="3">DF2</strain>
        <plasmid evidence="3">pLME108</plasmid>
    </source>
</reference>
<geneLocation type="plasmid" evidence="3">
    <name>pLME108</name>
</geneLocation>
<evidence type="ECO:0000313" key="3">
    <source>
        <dbReference type="EMBL" id="CAA07175.1"/>
    </source>
</evidence>
<gene>
    <name evidence="3" type="primary">rep</name>
</gene>
<dbReference type="AlphaFoldDB" id="O69764"/>
<dbReference type="GO" id="GO:0003677">
    <property type="term" value="F:DNA binding"/>
    <property type="evidence" value="ECO:0007669"/>
    <property type="project" value="InterPro"/>
</dbReference>
<dbReference type="InterPro" id="IPR000989">
    <property type="entry name" value="Rep"/>
</dbReference>
<dbReference type="EMBL" id="AJ006662">
    <property type="protein sequence ID" value="CAA07175.1"/>
    <property type="molecule type" value="Genomic_DNA"/>
</dbReference>
<dbReference type="Pfam" id="PF01446">
    <property type="entry name" value="Rep_1"/>
    <property type="match status" value="1"/>
</dbReference>
<evidence type="ECO:0000256" key="2">
    <source>
        <dbReference type="ARBA" id="ARBA00022705"/>
    </source>
</evidence>
<keyword evidence="2" id="KW-0235">DNA replication</keyword>
<keyword evidence="3" id="KW-0614">Plasmid</keyword>
<reference evidence="3" key="1">
    <citation type="submission" date="1998-06" db="EMBL/GenBank/DDBJ databases">
        <title>Molecular analysis of plasmid pLME108, a plasmid isolated from Propionibacterium freudenreichii.</title>
        <authorList>
            <person name="Dasen G.H."/>
            <person name="Miescher S."/>
            <person name="Teuber M."/>
            <person name="Meile L."/>
        </authorList>
    </citation>
    <scope>NUCLEOTIDE SEQUENCE</scope>
    <source>
        <strain evidence="3">DF2</strain>
        <plasmid evidence="3">pLME108</plasmid>
    </source>
</reference>
<organism evidence="3">
    <name type="scientific">Propionibacterium freudenreichii</name>
    <dbReference type="NCBI Taxonomy" id="1744"/>
    <lineage>
        <taxon>Bacteria</taxon>
        <taxon>Bacillati</taxon>
        <taxon>Actinomycetota</taxon>
        <taxon>Actinomycetes</taxon>
        <taxon>Propionibacteriales</taxon>
        <taxon>Propionibacteriaceae</taxon>
        <taxon>Propionibacterium</taxon>
    </lineage>
</organism>
<accession>O69764</accession>
<proteinExistence type="inferred from homology"/>
<protein>
    <submittedName>
        <fullName evidence="3">Putative rep protein</fullName>
    </submittedName>
</protein>
<dbReference type="DNASU" id="5759964"/>
<sequence length="403" mass="43502">MVVDARARSRGVRGCGGGSPAVAPLGGALDNHANNVSPSAVPAAGEVAADKRKHRFSVRYWLWRHTSLKRVAFCGRVAASAVASVGVRCSDGRAGFAGLQSCGSVWACPVCNAKIMARRGLELGAAVETWTKHGGRVAFMTFTVRHSRKDSLTAVWDGVASGWRRVTSGKGWTSDQLRHGVEGFVRVVEVTHGRNGWHVHLHVLVFLVGDFGDALALHRSMFGRWERGVLAAGLGTPLARAQDVQQMSAATGLDHLARYLSKAQFQGKIGHELTNSQSKTARSALSTRSTWEVLGDAANGLAKEVGLWFEWEKGSRGRRQIGWSAGLRDRLGLMVEESDDVIAAEEVGSVADTVALITGDGWRRLVGQQKLYECLRSCELGGQAGLARWLQEHGIEHELVEVD</sequence>